<evidence type="ECO:0008006" key="5">
    <source>
        <dbReference type="Google" id="ProtNLM"/>
    </source>
</evidence>
<dbReference type="OrthoDB" id="8901610at2"/>
<accession>Q47FX8</accession>
<sequence>MLKAKLGCIAASLFVATSAQALTINYSNFSDMSAFQQNGSTASIADNASYLRLTDNLGQSGSAFLTNTISLSNQASFSTYFSFQISNPQGISDGDGQGADGIVFVVQTVSNTAGGAGGGIGYTGISKSLGIEFDTWDNGSGLNDPNGNHIGIDIGGSFNGPTALIGNRMNNGAKWYAWVDYNGATNLVEVRLSESNTRPTDPTLTRSVNLIDQLGQTDAYIGFTSGTGAAGGFHDILAWQLNDNFQPIDPGTQVPEPATLALLGLGGLGMILARRRRAV</sequence>
<dbReference type="InterPro" id="IPR013320">
    <property type="entry name" value="ConA-like_dom_sf"/>
</dbReference>
<dbReference type="NCBIfam" id="TIGR02595">
    <property type="entry name" value="PEP_CTERM"/>
    <property type="match status" value="1"/>
</dbReference>
<dbReference type="InterPro" id="IPR056573">
    <property type="entry name" value="Lectin_L-type_dom"/>
</dbReference>
<dbReference type="PANTHER" id="PTHR32401:SF48">
    <property type="entry name" value="LEGUME LECTIN DOMAIN-CONTAINING PROTEIN"/>
    <property type="match status" value="1"/>
</dbReference>
<organism evidence="4">
    <name type="scientific">Dechloromonas aromatica (strain RCB)</name>
    <dbReference type="NCBI Taxonomy" id="159087"/>
    <lineage>
        <taxon>Bacteria</taxon>
        <taxon>Pseudomonadati</taxon>
        <taxon>Pseudomonadota</taxon>
        <taxon>Betaproteobacteria</taxon>
        <taxon>Rhodocyclales</taxon>
        <taxon>Azonexaceae</taxon>
        <taxon>Dechloromonas</taxon>
    </lineage>
</organism>
<reference evidence="4" key="1">
    <citation type="submission" date="2005-08" db="EMBL/GenBank/DDBJ databases">
        <title>Complete sequence of Dechloromonas aromatica RCB.</title>
        <authorList>
            <person name="Salinero K.K."/>
            <person name="Copeland A."/>
            <person name="Lucas S."/>
            <person name="Lapidus A."/>
            <person name="Barry K."/>
            <person name="Detter J.C."/>
            <person name="Glavina T."/>
            <person name="Hammon N."/>
            <person name="Israni S."/>
            <person name="Pitluck S."/>
            <person name="Di Bartolo G."/>
            <person name="Trong S."/>
            <person name="Schmutz J."/>
            <person name="Larimer F."/>
            <person name="Land M."/>
            <person name="Ivanova N."/>
            <person name="Richardson P."/>
        </authorList>
    </citation>
    <scope>NUCLEOTIDE SEQUENCE</scope>
    <source>
        <strain evidence="4">RCB</strain>
    </source>
</reference>
<proteinExistence type="predicted"/>
<protein>
    <recommendedName>
        <fullName evidence="5">PEP-CTERM protein-sorting domain-containing protein</fullName>
    </recommendedName>
</protein>
<feature type="domain" description="Legume lectin" evidence="2">
    <location>
        <begin position="23"/>
        <end position="247"/>
    </location>
</feature>
<dbReference type="EMBL" id="CP000089">
    <property type="protein sequence ID" value="AAZ46253.1"/>
    <property type="molecule type" value="Genomic_DNA"/>
</dbReference>
<evidence type="ECO:0000256" key="1">
    <source>
        <dbReference type="SAM" id="SignalP"/>
    </source>
</evidence>
<dbReference type="CDD" id="cd01951">
    <property type="entry name" value="lectin_L-type"/>
    <property type="match status" value="1"/>
</dbReference>
<feature type="signal peptide" evidence="1">
    <location>
        <begin position="1"/>
        <end position="21"/>
    </location>
</feature>
<dbReference type="AlphaFoldDB" id="Q47FX8"/>
<dbReference type="PANTHER" id="PTHR32401">
    <property type="entry name" value="CONCANAVALIN A-LIKE LECTIN FAMILY PROTEIN"/>
    <property type="match status" value="1"/>
</dbReference>
<feature type="chain" id="PRO_5004233526" description="PEP-CTERM protein-sorting domain-containing protein" evidence="1">
    <location>
        <begin position="22"/>
        <end position="279"/>
    </location>
</feature>
<dbReference type="InterPro" id="IPR050258">
    <property type="entry name" value="Leguminous_Lectin"/>
</dbReference>
<gene>
    <name evidence="4" type="ordered locus">Daro_1504</name>
</gene>
<dbReference type="Pfam" id="PF07589">
    <property type="entry name" value="PEP-CTERM"/>
    <property type="match status" value="1"/>
</dbReference>
<keyword evidence="1" id="KW-0732">Signal</keyword>
<dbReference type="Pfam" id="PF00139">
    <property type="entry name" value="Lectin_legB"/>
    <property type="match status" value="1"/>
</dbReference>
<dbReference type="InterPro" id="IPR001220">
    <property type="entry name" value="Legume_lectin_dom"/>
</dbReference>
<evidence type="ECO:0000259" key="2">
    <source>
        <dbReference type="Pfam" id="PF00139"/>
    </source>
</evidence>
<dbReference type="InterPro" id="IPR013424">
    <property type="entry name" value="Ice-binding_C"/>
</dbReference>
<evidence type="ECO:0000259" key="3">
    <source>
        <dbReference type="Pfam" id="PF07589"/>
    </source>
</evidence>
<dbReference type="eggNOG" id="COG2931">
    <property type="taxonomic scope" value="Bacteria"/>
</dbReference>
<dbReference type="STRING" id="159087.Daro_1504"/>
<feature type="domain" description="Ice-binding protein C-terminal" evidence="3">
    <location>
        <begin position="253"/>
        <end position="277"/>
    </location>
</feature>
<dbReference type="HOGENOM" id="CLU_086931_0_0_4"/>
<evidence type="ECO:0000313" key="4">
    <source>
        <dbReference type="EMBL" id="AAZ46253.1"/>
    </source>
</evidence>
<dbReference type="KEGG" id="dar:Daro_1504"/>
<dbReference type="GO" id="GO:0030246">
    <property type="term" value="F:carbohydrate binding"/>
    <property type="evidence" value="ECO:0007669"/>
    <property type="project" value="InterPro"/>
</dbReference>
<name>Q47FX8_DECAR</name>
<dbReference type="SUPFAM" id="SSF49899">
    <property type="entry name" value="Concanavalin A-like lectins/glucanases"/>
    <property type="match status" value="1"/>
</dbReference>
<dbReference type="Gene3D" id="2.60.120.200">
    <property type="match status" value="1"/>
</dbReference>